<name>A0A3L6R5S9_PANMI</name>
<evidence type="ECO:0000256" key="1">
    <source>
        <dbReference type="SAM" id="MobiDB-lite"/>
    </source>
</evidence>
<dbReference type="AlphaFoldDB" id="A0A3L6R5S9"/>
<dbReference type="Proteomes" id="UP000275267">
    <property type="component" value="Unassembled WGS sequence"/>
</dbReference>
<accession>A0A3L6R5S9</accession>
<sequence>MLPLIFSALLPKQLQVPRVPAGADGKAPFFTEAQVTSLLGSRSGRGRHRERERGRGAGATEREERNRKRGPRAARRAGRRATG</sequence>
<reference evidence="3" key="1">
    <citation type="journal article" date="2019" name="Nat. Commun.">
        <title>The genome of broomcorn millet.</title>
        <authorList>
            <person name="Zou C."/>
            <person name="Miki D."/>
            <person name="Li D."/>
            <person name="Tang Q."/>
            <person name="Xiao L."/>
            <person name="Rajput S."/>
            <person name="Deng P."/>
            <person name="Jia W."/>
            <person name="Huang R."/>
            <person name="Zhang M."/>
            <person name="Sun Y."/>
            <person name="Hu J."/>
            <person name="Fu X."/>
            <person name="Schnable P.S."/>
            <person name="Li F."/>
            <person name="Zhang H."/>
            <person name="Feng B."/>
            <person name="Zhu X."/>
            <person name="Liu R."/>
            <person name="Schnable J.C."/>
            <person name="Zhu J.-K."/>
            <person name="Zhang H."/>
        </authorList>
    </citation>
    <scope>NUCLEOTIDE SEQUENCE [LARGE SCALE GENOMIC DNA]</scope>
</reference>
<feature type="compositionally biased region" description="Basic and acidic residues" evidence="1">
    <location>
        <begin position="49"/>
        <end position="66"/>
    </location>
</feature>
<gene>
    <name evidence="2" type="ORF">C2845_PM06G20940</name>
</gene>
<proteinExistence type="predicted"/>
<comment type="caution">
    <text evidence="2">The sequence shown here is derived from an EMBL/GenBank/DDBJ whole genome shotgun (WGS) entry which is preliminary data.</text>
</comment>
<keyword evidence="3" id="KW-1185">Reference proteome</keyword>
<feature type="region of interest" description="Disordered" evidence="1">
    <location>
        <begin position="38"/>
        <end position="83"/>
    </location>
</feature>
<dbReference type="EMBL" id="PQIB02000009">
    <property type="protein sequence ID" value="RLM97877.1"/>
    <property type="molecule type" value="Genomic_DNA"/>
</dbReference>
<evidence type="ECO:0000313" key="3">
    <source>
        <dbReference type="Proteomes" id="UP000275267"/>
    </source>
</evidence>
<protein>
    <submittedName>
        <fullName evidence="2">Uncharacterized protein</fullName>
    </submittedName>
</protein>
<feature type="compositionally biased region" description="Basic residues" evidence="1">
    <location>
        <begin position="67"/>
        <end position="83"/>
    </location>
</feature>
<organism evidence="2 3">
    <name type="scientific">Panicum miliaceum</name>
    <name type="common">Proso millet</name>
    <name type="synonym">Broomcorn millet</name>
    <dbReference type="NCBI Taxonomy" id="4540"/>
    <lineage>
        <taxon>Eukaryota</taxon>
        <taxon>Viridiplantae</taxon>
        <taxon>Streptophyta</taxon>
        <taxon>Embryophyta</taxon>
        <taxon>Tracheophyta</taxon>
        <taxon>Spermatophyta</taxon>
        <taxon>Magnoliopsida</taxon>
        <taxon>Liliopsida</taxon>
        <taxon>Poales</taxon>
        <taxon>Poaceae</taxon>
        <taxon>PACMAD clade</taxon>
        <taxon>Panicoideae</taxon>
        <taxon>Panicodae</taxon>
        <taxon>Paniceae</taxon>
        <taxon>Panicinae</taxon>
        <taxon>Panicum</taxon>
        <taxon>Panicum sect. Panicum</taxon>
    </lineage>
</organism>
<evidence type="ECO:0000313" key="2">
    <source>
        <dbReference type="EMBL" id="RLM97877.1"/>
    </source>
</evidence>